<evidence type="ECO:0000313" key="2">
    <source>
        <dbReference type="EMBL" id="MBO8442591.1"/>
    </source>
</evidence>
<gene>
    <name evidence="2" type="ORF">IAC42_02365</name>
</gene>
<dbReference type="PROSITE" id="PS50943">
    <property type="entry name" value="HTH_CROC1"/>
    <property type="match status" value="1"/>
</dbReference>
<name>A0A9D9H8W3_9SPIR</name>
<evidence type="ECO:0000313" key="3">
    <source>
        <dbReference type="Proteomes" id="UP000823633"/>
    </source>
</evidence>
<dbReference type="GO" id="GO:0003677">
    <property type="term" value="F:DNA binding"/>
    <property type="evidence" value="ECO:0007669"/>
    <property type="project" value="InterPro"/>
</dbReference>
<dbReference type="InterPro" id="IPR010982">
    <property type="entry name" value="Lambda_DNA-bd_dom_sf"/>
</dbReference>
<accession>A0A9D9H8W3</accession>
<proteinExistence type="predicted"/>
<evidence type="ECO:0000259" key="1">
    <source>
        <dbReference type="PROSITE" id="PS50943"/>
    </source>
</evidence>
<dbReference type="AlphaFoldDB" id="A0A9D9H8W3"/>
<comment type="caution">
    <text evidence="2">The sequence shown here is derived from an EMBL/GenBank/DDBJ whole genome shotgun (WGS) entry which is preliminary data.</text>
</comment>
<dbReference type="Gene3D" id="1.10.260.40">
    <property type="entry name" value="lambda repressor-like DNA-binding domains"/>
    <property type="match status" value="1"/>
</dbReference>
<protein>
    <recommendedName>
        <fullName evidence="1">HTH cro/C1-type domain-containing protein</fullName>
    </recommendedName>
</protein>
<reference evidence="2" key="2">
    <citation type="journal article" date="2021" name="PeerJ">
        <title>Extensive microbial diversity within the chicken gut microbiome revealed by metagenomics and culture.</title>
        <authorList>
            <person name="Gilroy R."/>
            <person name="Ravi A."/>
            <person name="Getino M."/>
            <person name="Pursley I."/>
            <person name="Horton D.L."/>
            <person name="Alikhan N.F."/>
            <person name="Baker D."/>
            <person name="Gharbi K."/>
            <person name="Hall N."/>
            <person name="Watson M."/>
            <person name="Adriaenssens E.M."/>
            <person name="Foster-Nyarko E."/>
            <person name="Jarju S."/>
            <person name="Secka A."/>
            <person name="Antonio M."/>
            <person name="Oren A."/>
            <person name="Chaudhuri R.R."/>
            <person name="La Ragione R."/>
            <person name="Hildebrand F."/>
            <person name="Pallen M.J."/>
        </authorList>
    </citation>
    <scope>NUCLEOTIDE SEQUENCE</scope>
    <source>
        <strain evidence="2">11167</strain>
    </source>
</reference>
<reference evidence="2" key="1">
    <citation type="submission" date="2020-10" db="EMBL/GenBank/DDBJ databases">
        <authorList>
            <person name="Gilroy R."/>
        </authorList>
    </citation>
    <scope>NUCLEOTIDE SEQUENCE</scope>
    <source>
        <strain evidence="2">11167</strain>
    </source>
</reference>
<sequence length="127" mass="14491">MNDGFAFWKLVDKLNPYRSITDFIKAAGLNYNNAKQQRSDCRIPKSEDLLKIASTLGVSIEYLLTGKEEDAHFNPEPKVQLSPEARFVEESEPMKALVRYCMKDPKLLSALELVMNAQKQEILERIG</sequence>
<dbReference type="EMBL" id="JADIMU010000016">
    <property type="protein sequence ID" value="MBO8442591.1"/>
    <property type="molecule type" value="Genomic_DNA"/>
</dbReference>
<feature type="domain" description="HTH cro/C1-type" evidence="1">
    <location>
        <begin position="42"/>
        <end position="63"/>
    </location>
</feature>
<dbReference type="Proteomes" id="UP000823633">
    <property type="component" value="Unassembled WGS sequence"/>
</dbReference>
<organism evidence="2 3">
    <name type="scientific">Candidatus Aphodenecus pullistercoris</name>
    <dbReference type="NCBI Taxonomy" id="2840669"/>
    <lineage>
        <taxon>Bacteria</taxon>
        <taxon>Pseudomonadati</taxon>
        <taxon>Spirochaetota</taxon>
        <taxon>Spirochaetia</taxon>
        <taxon>Spirochaetales</taxon>
        <taxon>Candidatus Aphodenecus</taxon>
    </lineage>
</organism>
<dbReference type="InterPro" id="IPR001387">
    <property type="entry name" value="Cro/C1-type_HTH"/>
</dbReference>